<proteinExistence type="predicted"/>
<feature type="region of interest" description="Disordered" evidence="2">
    <location>
        <begin position="1"/>
        <end position="51"/>
    </location>
</feature>
<protein>
    <recommendedName>
        <fullName evidence="5">Paramyosin</fullName>
    </recommendedName>
</protein>
<feature type="coiled-coil region" evidence="1">
    <location>
        <begin position="174"/>
        <end position="201"/>
    </location>
</feature>
<dbReference type="Proteomes" id="UP000249789">
    <property type="component" value="Unassembled WGS sequence"/>
</dbReference>
<feature type="compositionally biased region" description="Polar residues" evidence="2">
    <location>
        <begin position="700"/>
        <end position="721"/>
    </location>
</feature>
<keyword evidence="1" id="KW-0175">Coiled coil</keyword>
<feature type="compositionally biased region" description="Basic residues" evidence="2">
    <location>
        <begin position="726"/>
        <end position="736"/>
    </location>
</feature>
<feature type="compositionally biased region" description="Polar residues" evidence="2">
    <location>
        <begin position="23"/>
        <end position="50"/>
    </location>
</feature>
<dbReference type="GeneID" id="63865338"/>
<evidence type="ECO:0000256" key="1">
    <source>
        <dbReference type="SAM" id="Coils"/>
    </source>
</evidence>
<dbReference type="OrthoDB" id="3438382at2759"/>
<reference evidence="3 4" key="1">
    <citation type="submission" date="2018-02" db="EMBL/GenBank/DDBJ databases">
        <title>The genomes of Aspergillus section Nigri reveals drivers in fungal speciation.</title>
        <authorList>
            <consortium name="DOE Joint Genome Institute"/>
            <person name="Vesth T.C."/>
            <person name="Nybo J."/>
            <person name="Theobald S."/>
            <person name="Brandl J."/>
            <person name="Frisvad J.C."/>
            <person name="Nielsen K.F."/>
            <person name="Lyhne E.K."/>
            <person name="Kogle M.E."/>
            <person name="Kuo A."/>
            <person name="Riley R."/>
            <person name="Clum A."/>
            <person name="Nolan M."/>
            <person name="Lipzen A."/>
            <person name="Salamov A."/>
            <person name="Henrissat B."/>
            <person name="Wiebenga A."/>
            <person name="De vries R.P."/>
            <person name="Grigoriev I.V."/>
            <person name="Mortensen U.H."/>
            <person name="Andersen M.R."/>
            <person name="Baker S.E."/>
        </authorList>
    </citation>
    <scope>NUCLEOTIDE SEQUENCE [LARGE SCALE GENOMIC DNA]</scope>
    <source>
        <strain evidence="3 4">CBS 313.89</strain>
    </source>
</reference>
<evidence type="ECO:0008006" key="5">
    <source>
        <dbReference type="Google" id="ProtNLM"/>
    </source>
</evidence>
<name>A0A8G1RKB1_9EURO</name>
<accession>A0A8G1RKB1</accession>
<evidence type="ECO:0000256" key="2">
    <source>
        <dbReference type="SAM" id="MobiDB-lite"/>
    </source>
</evidence>
<feature type="compositionally biased region" description="Low complexity" evidence="2">
    <location>
        <begin position="670"/>
        <end position="680"/>
    </location>
</feature>
<dbReference type="VEuPathDB" id="FungiDB:BO72DRAFT_487915"/>
<evidence type="ECO:0000313" key="3">
    <source>
        <dbReference type="EMBL" id="RAK74855.1"/>
    </source>
</evidence>
<organism evidence="3 4">
    <name type="scientific">Aspergillus fijiensis CBS 313.89</name>
    <dbReference type="NCBI Taxonomy" id="1448319"/>
    <lineage>
        <taxon>Eukaryota</taxon>
        <taxon>Fungi</taxon>
        <taxon>Dikarya</taxon>
        <taxon>Ascomycota</taxon>
        <taxon>Pezizomycotina</taxon>
        <taxon>Eurotiomycetes</taxon>
        <taxon>Eurotiomycetidae</taxon>
        <taxon>Eurotiales</taxon>
        <taxon>Aspergillaceae</taxon>
        <taxon>Aspergillus</taxon>
    </lineage>
</organism>
<evidence type="ECO:0000313" key="4">
    <source>
        <dbReference type="Proteomes" id="UP000249789"/>
    </source>
</evidence>
<dbReference type="EMBL" id="KZ824664">
    <property type="protein sequence ID" value="RAK74855.1"/>
    <property type="molecule type" value="Genomic_DNA"/>
</dbReference>
<sequence>MEPETSPSRDPRLARPFRPTAARTLSETHSRLSAQQLSTHSVNERNTSNPDHLIRGVSDLVQAAILAANSKSERDRLQKRKEATATLCTKAKSVNSFPSTAAFFQKSQADEDTELTRVEEALKRHNATYQQRENALRLTLGSSVFDTSRSEQTKHLQREVQTARSDLGSARAEITKLRDYNVTLEHKLKELQDRVTRTEKASWDYANTLKRHADHNTETSERIAHLSSALNKQSDSVPPKDQMDKLLSSIFDVGGRLESLETKNKQDIEEYRDLLDNLRRDYDEKFVRFLADQMARYNSHLDSVENRLAQSSALSEKTQLQQIQDTKYHSLIERMDKLQELQAMKDDLAMSEMEELKNHLKTHLEQSKVDISTIKSENSQLCDELKIFLNKDKSNSDGQITALETALHTAEQNLESVKIGLHSLEMRYNNLSTGPLVRSMAQAMQEMYPGAAQMIDRMKLLTKHFEQRLPQLDARVENLEKDLGSRSNSTFQKQNHLAQQVETLVKQHEALWQSLAPLPNPSTGEISNTNVLSGRLRAVQDEVKELASTVSSYIESRKTEDESLVQKMEEERDSLRSQSQALTEELASLSAQVTEVHETMRADIKRLKSYPSDLQTHQWDLRQLEQATTAKWEDLEAKVKKLEESANRFLPIREGSETLSQPLLPAVPNSVQGSGSSVGSVRDRKRPRVSAVSDGERGSQSRASSPYSFSSQVRLDSTPNSESKKGLTKAKKKRRRQTEEAIVID</sequence>
<feature type="region of interest" description="Disordered" evidence="2">
    <location>
        <begin position="660"/>
        <end position="745"/>
    </location>
</feature>
<gene>
    <name evidence="3" type="ORF">BO72DRAFT_487915</name>
</gene>
<feature type="coiled-coil region" evidence="1">
    <location>
        <begin position="558"/>
        <end position="592"/>
    </location>
</feature>
<keyword evidence="4" id="KW-1185">Reference proteome</keyword>
<dbReference type="AlphaFoldDB" id="A0A8G1RKB1"/>
<dbReference type="RefSeq" id="XP_040798865.1">
    <property type="nucleotide sequence ID" value="XM_040948005.1"/>
</dbReference>
<feature type="coiled-coil region" evidence="1">
    <location>
        <begin position="257"/>
        <end position="307"/>
    </location>
</feature>